<name>A0A1E5NXU7_9ACTN</name>
<proteinExistence type="predicted"/>
<sequence length="117" mass="12823">MTAVGPRNGEITTEVLRSFVSGELPLDGWTELVLHCQVDEIGSSEVHPDLVRLKVSLPPTSARRDPEVKVMQGFTDWPRELLLDLGVPLPAEPFPVPPHVRELLTTASPLLASPQVE</sequence>
<reference evidence="1 2" key="1">
    <citation type="submission" date="2016-08" db="EMBL/GenBank/DDBJ databases">
        <title>The complete genome of Streptomyces subrutilus 10-1-1.</title>
        <authorList>
            <person name="Chen X."/>
        </authorList>
    </citation>
    <scope>NUCLEOTIDE SEQUENCE [LARGE SCALE GENOMIC DNA]</scope>
    <source>
        <strain evidence="1 2">10-1-1</strain>
        <plasmid evidence="2">pacmp1</plasmid>
    </source>
</reference>
<evidence type="ECO:0000313" key="2">
    <source>
        <dbReference type="Proteomes" id="UP000095705"/>
    </source>
</evidence>
<dbReference type="AlphaFoldDB" id="A0A1E5NXU7"/>
<dbReference type="EMBL" id="MEHK01000005">
    <property type="protein sequence ID" value="OEJ21074.1"/>
    <property type="molecule type" value="Genomic_DNA"/>
</dbReference>
<comment type="caution">
    <text evidence="1">The sequence shown here is derived from an EMBL/GenBank/DDBJ whole genome shotgun (WGS) entry which is preliminary data.</text>
</comment>
<evidence type="ECO:0000313" key="1">
    <source>
        <dbReference type="EMBL" id="OEJ21074.1"/>
    </source>
</evidence>
<keyword evidence="1" id="KW-0614">Plasmid</keyword>
<dbReference type="Proteomes" id="UP000095705">
    <property type="component" value="Plasmid pACMP1"/>
</dbReference>
<organism evidence="1 2">
    <name type="scientific">Streptomyces subrutilus</name>
    <dbReference type="NCBI Taxonomy" id="36818"/>
    <lineage>
        <taxon>Bacteria</taxon>
        <taxon>Bacillati</taxon>
        <taxon>Actinomycetota</taxon>
        <taxon>Actinomycetes</taxon>
        <taxon>Kitasatosporales</taxon>
        <taxon>Streptomycetaceae</taxon>
        <taxon>Streptomyces</taxon>
    </lineage>
</organism>
<accession>A0A1E5NXU7</accession>
<keyword evidence="2" id="KW-1185">Reference proteome</keyword>
<protein>
    <submittedName>
        <fullName evidence="1">Uncharacterized protein</fullName>
    </submittedName>
</protein>
<geneLocation type="plasmid" evidence="2">
    <name>pacmp1</name>
</geneLocation>
<dbReference type="RefSeq" id="WP_069917962.1">
    <property type="nucleotide sequence ID" value="NZ_CM007203.1"/>
</dbReference>
<dbReference type="OrthoDB" id="4337790at2"/>
<gene>
    <name evidence="1" type="ORF">BGK67_34845</name>
</gene>